<comment type="caution">
    <text evidence="1">The sequence shown here is derived from an EMBL/GenBank/DDBJ whole genome shotgun (WGS) entry which is preliminary data.</text>
</comment>
<evidence type="ECO:0000313" key="1">
    <source>
        <dbReference type="EMBL" id="ORY32370.1"/>
    </source>
</evidence>
<proteinExistence type="predicted"/>
<evidence type="ECO:0000313" key="2">
    <source>
        <dbReference type="Proteomes" id="UP000193920"/>
    </source>
</evidence>
<dbReference type="Proteomes" id="UP000193920">
    <property type="component" value="Unassembled WGS sequence"/>
</dbReference>
<dbReference type="EMBL" id="MCOG01000164">
    <property type="protein sequence ID" value="ORY32370.1"/>
    <property type="molecule type" value="Genomic_DNA"/>
</dbReference>
<sequence>MLHNKIYELEEDKTNLKAKINELNANLKSKVCVEEEKENNNLKTIVNSTENLNVDEIEICISTSPNISFSPVNVQVKEKYYLSKFKRFISDGNSDTQYIPKSQWTFYENETAITSDNYGWCYPANIPKNSFVCNLYHKPVDTRRYDTVLFYEDEEIAVGHIEYEVYSVNQGCTCCWSSRSLLNNCILINDLNV</sequence>
<name>A0A1Y2BCW3_9FUNG</name>
<dbReference type="AlphaFoldDB" id="A0A1Y2BCW3"/>
<organism evidence="1 2">
    <name type="scientific">Neocallimastix californiae</name>
    <dbReference type="NCBI Taxonomy" id="1754190"/>
    <lineage>
        <taxon>Eukaryota</taxon>
        <taxon>Fungi</taxon>
        <taxon>Fungi incertae sedis</taxon>
        <taxon>Chytridiomycota</taxon>
        <taxon>Chytridiomycota incertae sedis</taxon>
        <taxon>Neocallimastigomycetes</taxon>
        <taxon>Neocallimastigales</taxon>
        <taxon>Neocallimastigaceae</taxon>
        <taxon>Neocallimastix</taxon>
    </lineage>
</organism>
<protein>
    <submittedName>
        <fullName evidence="1">Uncharacterized protein</fullName>
    </submittedName>
</protein>
<gene>
    <name evidence="1" type="ORF">LY90DRAFT_626641</name>
</gene>
<accession>A0A1Y2BCW3</accession>
<keyword evidence="2" id="KW-1185">Reference proteome</keyword>
<reference evidence="1 2" key="1">
    <citation type="submission" date="2016-08" db="EMBL/GenBank/DDBJ databases">
        <title>A Parts List for Fungal Cellulosomes Revealed by Comparative Genomics.</title>
        <authorList>
            <consortium name="DOE Joint Genome Institute"/>
            <person name="Haitjema C.H."/>
            <person name="Gilmore S.P."/>
            <person name="Henske J.K."/>
            <person name="Solomon K.V."/>
            <person name="De Groot R."/>
            <person name="Kuo A."/>
            <person name="Mondo S.J."/>
            <person name="Salamov A.A."/>
            <person name="Labutti K."/>
            <person name="Zhao Z."/>
            <person name="Chiniquy J."/>
            <person name="Barry K."/>
            <person name="Brewer H.M."/>
            <person name="Purvine S.O."/>
            <person name="Wright A.T."/>
            <person name="Boxma B."/>
            <person name="Van Alen T."/>
            <person name="Hackstein J.H."/>
            <person name="Baker S.E."/>
            <person name="Grigoriev I.V."/>
            <person name="O'Malley M.A."/>
        </authorList>
    </citation>
    <scope>NUCLEOTIDE SEQUENCE [LARGE SCALE GENOMIC DNA]</scope>
    <source>
        <strain evidence="1 2">G1</strain>
    </source>
</reference>